<dbReference type="Pfam" id="PF13353">
    <property type="entry name" value="Fer4_12"/>
    <property type="match status" value="1"/>
</dbReference>
<keyword evidence="7" id="KW-0479">Metal-binding</keyword>
<keyword evidence="8 12" id="KW-0560">Oxidoreductase</keyword>
<comment type="function">
    <text evidence="2 12">Activation of anaerobic ribonucleoside-triphosphate reductase under anaerobic conditions by generation of an organic free radical, using S-adenosylmethionine and reduced flavodoxin as cosubstrates to produce 5'-deoxy-adenosine.</text>
</comment>
<dbReference type="InterPro" id="IPR034457">
    <property type="entry name" value="Organic_radical-activating"/>
</dbReference>
<evidence type="ECO:0000313" key="14">
    <source>
        <dbReference type="Proteomes" id="UP000187404"/>
    </source>
</evidence>
<dbReference type="Proteomes" id="UP000187404">
    <property type="component" value="Unassembled WGS sequence"/>
</dbReference>
<keyword evidence="6" id="KW-0949">S-adenosyl-L-methionine</keyword>
<evidence type="ECO:0000256" key="9">
    <source>
        <dbReference type="ARBA" id="ARBA00023004"/>
    </source>
</evidence>
<dbReference type="EMBL" id="MJIE01000001">
    <property type="protein sequence ID" value="OLR56198.1"/>
    <property type="molecule type" value="Genomic_DNA"/>
</dbReference>
<dbReference type="PIRSF" id="PIRSF000368">
    <property type="entry name" value="NrdG"/>
    <property type="match status" value="1"/>
</dbReference>
<keyword evidence="9" id="KW-0408">Iron</keyword>
<dbReference type="STRING" id="1261640.BHK98_09045"/>
<gene>
    <name evidence="13" type="ORF">BHK98_09045</name>
</gene>
<keyword evidence="5" id="KW-0004">4Fe-4S</keyword>
<dbReference type="PANTHER" id="PTHR30352:SF2">
    <property type="entry name" value="ANAEROBIC RIBONUCLEOSIDE-TRIPHOSPHATE REDUCTASE-ACTIVATING PROTEIN"/>
    <property type="match status" value="1"/>
</dbReference>
<dbReference type="EC" id="1.97.1.-" evidence="12"/>
<comment type="caution">
    <text evidence="13">The sequence shown here is derived from an EMBL/GenBank/DDBJ whole genome shotgun (WGS) entry which is preliminary data.</text>
</comment>
<dbReference type="GO" id="GO:0046872">
    <property type="term" value="F:metal ion binding"/>
    <property type="evidence" value="ECO:0007669"/>
    <property type="project" value="UniProtKB-KW"/>
</dbReference>
<dbReference type="InterPro" id="IPR007197">
    <property type="entry name" value="rSAM"/>
</dbReference>
<evidence type="ECO:0000256" key="8">
    <source>
        <dbReference type="ARBA" id="ARBA00023002"/>
    </source>
</evidence>
<dbReference type="GO" id="GO:0004748">
    <property type="term" value="F:ribonucleoside-diphosphate reductase activity, thioredoxin disulfide as acceptor"/>
    <property type="evidence" value="ECO:0007669"/>
    <property type="project" value="TreeGrafter"/>
</dbReference>
<evidence type="ECO:0000256" key="11">
    <source>
        <dbReference type="ARBA" id="ARBA00047365"/>
    </source>
</evidence>
<dbReference type="GO" id="GO:0043365">
    <property type="term" value="F:[formate-C-acetyltransferase]-activating enzyme activity"/>
    <property type="evidence" value="ECO:0007669"/>
    <property type="project" value="InterPro"/>
</dbReference>
<organism evidence="13 14">
    <name type="scientific">Hornefia porci</name>
    <dbReference type="NCBI Taxonomy" id="2652292"/>
    <lineage>
        <taxon>Bacteria</taxon>
        <taxon>Bacillati</taxon>
        <taxon>Bacillota</taxon>
        <taxon>Clostridia</taxon>
        <taxon>Peptostreptococcales</taxon>
        <taxon>Anaerovoracaceae</taxon>
        <taxon>Hornefia</taxon>
    </lineage>
</organism>
<dbReference type="InterPro" id="IPR058240">
    <property type="entry name" value="rSAM_sf"/>
</dbReference>
<dbReference type="SFLD" id="SFLDF00299">
    <property type="entry name" value="anaerobic_ribonucleoside-triph"/>
    <property type="match status" value="1"/>
</dbReference>
<dbReference type="InterPro" id="IPR001989">
    <property type="entry name" value="Radical_activat_CS"/>
</dbReference>
<accession>A0A1Q9JJ04</accession>
<dbReference type="Gene3D" id="3.20.20.70">
    <property type="entry name" value="Aldolase class I"/>
    <property type="match status" value="1"/>
</dbReference>
<keyword evidence="10" id="KW-0411">Iron-sulfur</keyword>
<proteinExistence type="inferred from homology"/>
<evidence type="ECO:0000256" key="7">
    <source>
        <dbReference type="ARBA" id="ARBA00022723"/>
    </source>
</evidence>
<dbReference type="GO" id="GO:0051539">
    <property type="term" value="F:4 iron, 4 sulfur cluster binding"/>
    <property type="evidence" value="ECO:0007669"/>
    <property type="project" value="UniProtKB-KW"/>
</dbReference>
<evidence type="ECO:0000256" key="10">
    <source>
        <dbReference type="ARBA" id="ARBA00023014"/>
    </source>
</evidence>
<dbReference type="InterPro" id="IPR013785">
    <property type="entry name" value="Aldolase_TIM"/>
</dbReference>
<evidence type="ECO:0000313" key="13">
    <source>
        <dbReference type="EMBL" id="OLR56198.1"/>
    </source>
</evidence>
<comment type="catalytic activity">
    <reaction evidence="11">
        <text>glycyl-[protein] + reduced [flavodoxin] + S-adenosyl-L-methionine = glycin-2-yl radical-[protein] + semiquinone [flavodoxin] + 5'-deoxyadenosine + L-methionine + H(+)</text>
        <dbReference type="Rhea" id="RHEA:61976"/>
        <dbReference type="Rhea" id="RHEA-COMP:10622"/>
        <dbReference type="Rhea" id="RHEA-COMP:14480"/>
        <dbReference type="Rhea" id="RHEA-COMP:15993"/>
        <dbReference type="Rhea" id="RHEA-COMP:15994"/>
        <dbReference type="ChEBI" id="CHEBI:15378"/>
        <dbReference type="ChEBI" id="CHEBI:17319"/>
        <dbReference type="ChEBI" id="CHEBI:29947"/>
        <dbReference type="ChEBI" id="CHEBI:32722"/>
        <dbReference type="ChEBI" id="CHEBI:57618"/>
        <dbReference type="ChEBI" id="CHEBI:57844"/>
        <dbReference type="ChEBI" id="CHEBI:59789"/>
        <dbReference type="ChEBI" id="CHEBI:140311"/>
    </reaction>
</comment>
<dbReference type="InterPro" id="IPR012837">
    <property type="entry name" value="NrdG"/>
</dbReference>
<dbReference type="CDD" id="cd01335">
    <property type="entry name" value="Radical_SAM"/>
    <property type="match status" value="1"/>
</dbReference>
<comment type="cofactor">
    <cofactor evidence="1">
        <name>[4Fe-4S] cluster</name>
        <dbReference type="ChEBI" id="CHEBI:49883"/>
    </cofactor>
</comment>
<name>A0A1Q9JJ04_9FIRM</name>
<evidence type="ECO:0000256" key="5">
    <source>
        <dbReference type="ARBA" id="ARBA00022485"/>
    </source>
</evidence>
<dbReference type="PANTHER" id="PTHR30352">
    <property type="entry name" value="PYRUVATE FORMATE-LYASE-ACTIVATING ENZYME"/>
    <property type="match status" value="1"/>
</dbReference>
<comment type="similarity">
    <text evidence="3 12">Belongs to the organic radical-activating enzymes family.</text>
</comment>
<dbReference type="SFLD" id="SFLDG01063">
    <property type="entry name" value="activating_enzymes__group_1"/>
    <property type="match status" value="1"/>
</dbReference>
<dbReference type="RefSeq" id="WP_075713587.1">
    <property type="nucleotide sequence ID" value="NZ_MJIE01000001.1"/>
</dbReference>
<dbReference type="AlphaFoldDB" id="A0A1Q9JJ04"/>
<keyword evidence="14" id="KW-1185">Reference proteome</keyword>
<reference evidence="13 14" key="1">
    <citation type="journal article" date="2016" name="Appl. Environ. Microbiol.">
        <title>Function and Phylogeny of Bacterial Butyryl Coenzyme A:Acetate Transferases and Their Diversity in the Proximal Colon of Swine.</title>
        <authorList>
            <person name="Trachsel J."/>
            <person name="Bayles D.O."/>
            <person name="Looft T."/>
            <person name="Levine U.Y."/>
            <person name="Allen H.K."/>
        </authorList>
    </citation>
    <scope>NUCLEOTIDE SEQUENCE [LARGE SCALE GENOMIC DNA]</scope>
    <source>
        <strain evidence="13 14">68-3-10</strain>
    </source>
</reference>
<evidence type="ECO:0000256" key="12">
    <source>
        <dbReference type="PIRNR" id="PIRNR000368"/>
    </source>
</evidence>
<dbReference type="NCBIfam" id="TIGR02491">
    <property type="entry name" value="NrdG"/>
    <property type="match status" value="1"/>
</dbReference>
<dbReference type="PROSITE" id="PS01087">
    <property type="entry name" value="RADICAL_ACTIVATING"/>
    <property type="match status" value="1"/>
</dbReference>
<protein>
    <recommendedName>
        <fullName evidence="4 12">Anaerobic ribonucleoside-triphosphate reductase-activating protein</fullName>
        <ecNumber evidence="12">1.97.1.-</ecNumber>
    </recommendedName>
</protein>
<evidence type="ECO:0000256" key="1">
    <source>
        <dbReference type="ARBA" id="ARBA00001966"/>
    </source>
</evidence>
<evidence type="ECO:0000256" key="3">
    <source>
        <dbReference type="ARBA" id="ARBA00009777"/>
    </source>
</evidence>
<dbReference type="SFLD" id="SFLDS00029">
    <property type="entry name" value="Radical_SAM"/>
    <property type="match status" value="1"/>
</dbReference>
<dbReference type="SFLD" id="SFLDG01066">
    <property type="entry name" value="organic_radical-activating_enz"/>
    <property type="match status" value="1"/>
</dbReference>
<evidence type="ECO:0000256" key="2">
    <source>
        <dbReference type="ARBA" id="ARBA00003852"/>
    </source>
</evidence>
<dbReference type="SUPFAM" id="SSF102114">
    <property type="entry name" value="Radical SAM enzymes"/>
    <property type="match status" value="1"/>
</dbReference>
<evidence type="ECO:0000256" key="6">
    <source>
        <dbReference type="ARBA" id="ARBA00022691"/>
    </source>
</evidence>
<sequence length="180" mass="19938">MGAALRLAGVIRESIVDGPGIRFVIFCQGCPHRCPGCHNAETHDFSGGYDCDIDKILAAVDANPLLQGITFSGGEPACQPAPFYALAKEIKRRGLNVWMYTGYTLEELSRLARSGPESPCRLAEDRKALRKLLNTIDVLVDGKYIEAQRDLTLRYRGSTNQRVIDMNQTRETGTLTLTEY</sequence>
<evidence type="ECO:0000256" key="4">
    <source>
        <dbReference type="ARBA" id="ARBA00014281"/>
    </source>
</evidence>